<organism evidence="1 2">
    <name type="scientific">Methylobacterium radiotolerans</name>
    <dbReference type="NCBI Taxonomy" id="31998"/>
    <lineage>
        <taxon>Bacteria</taxon>
        <taxon>Pseudomonadati</taxon>
        <taxon>Pseudomonadota</taxon>
        <taxon>Alphaproteobacteria</taxon>
        <taxon>Hyphomicrobiales</taxon>
        <taxon>Methylobacteriaceae</taxon>
        <taxon>Methylobacterium</taxon>
    </lineage>
</organism>
<comment type="caution">
    <text evidence="1">The sequence shown here is derived from an EMBL/GenBank/DDBJ whole genome shotgun (WGS) entry which is preliminary data.</text>
</comment>
<dbReference type="RefSeq" id="WP_245364435.1">
    <property type="nucleotide sequence ID" value="NZ_JBEPNV010000001.1"/>
</dbReference>
<proteinExistence type="predicted"/>
<evidence type="ECO:0000313" key="2">
    <source>
        <dbReference type="Proteomes" id="UP001549119"/>
    </source>
</evidence>
<dbReference type="Proteomes" id="UP001549119">
    <property type="component" value="Unassembled WGS sequence"/>
</dbReference>
<protein>
    <submittedName>
        <fullName evidence="1">Uncharacterized protein</fullName>
    </submittedName>
</protein>
<sequence>MRTSDASQDPISWALAARAITGGVALQLDLPGRDLAVAIDMTRDEARAFARAILAAAGDATERTFPHPQIPEA</sequence>
<accession>A0ABV2NQ80</accession>
<name>A0ABV2NQ80_9HYPH</name>
<dbReference type="EMBL" id="JBEPNW010000002">
    <property type="protein sequence ID" value="MET3868660.1"/>
    <property type="molecule type" value="Genomic_DNA"/>
</dbReference>
<gene>
    <name evidence="1" type="ORF">ABIC20_005969</name>
</gene>
<reference evidence="1 2" key="1">
    <citation type="submission" date="2024-06" db="EMBL/GenBank/DDBJ databases">
        <title>Genomics of switchgrass bacterial isolates.</title>
        <authorList>
            <person name="Shade A."/>
        </authorList>
    </citation>
    <scope>NUCLEOTIDE SEQUENCE [LARGE SCALE GENOMIC DNA]</scope>
    <source>
        <strain evidence="1 2">PvP084</strain>
    </source>
</reference>
<keyword evidence="2" id="KW-1185">Reference proteome</keyword>
<evidence type="ECO:0000313" key="1">
    <source>
        <dbReference type="EMBL" id="MET3868660.1"/>
    </source>
</evidence>